<name>A0ABQ8JHQ3_DERPT</name>
<organism evidence="2 3">
    <name type="scientific">Dermatophagoides pteronyssinus</name>
    <name type="common">European house dust mite</name>
    <dbReference type="NCBI Taxonomy" id="6956"/>
    <lineage>
        <taxon>Eukaryota</taxon>
        <taxon>Metazoa</taxon>
        <taxon>Ecdysozoa</taxon>
        <taxon>Arthropoda</taxon>
        <taxon>Chelicerata</taxon>
        <taxon>Arachnida</taxon>
        <taxon>Acari</taxon>
        <taxon>Acariformes</taxon>
        <taxon>Sarcoptiformes</taxon>
        <taxon>Astigmata</taxon>
        <taxon>Psoroptidia</taxon>
        <taxon>Analgoidea</taxon>
        <taxon>Pyroglyphidae</taxon>
        <taxon>Dermatophagoidinae</taxon>
        <taxon>Dermatophagoides</taxon>
    </lineage>
</organism>
<feature type="chain" id="PRO_5045750101" evidence="1">
    <location>
        <begin position="32"/>
        <end position="147"/>
    </location>
</feature>
<proteinExistence type="predicted"/>
<keyword evidence="1" id="KW-0732">Signal</keyword>
<comment type="caution">
    <text evidence="2">The sequence shown here is derived from an EMBL/GenBank/DDBJ whole genome shotgun (WGS) entry which is preliminary data.</text>
</comment>
<gene>
    <name evidence="2" type="ORF">DERP_002287</name>
</gene>
<dbReference type="Proteomes" id="UP000887458">
    <property type="component" value="Unassembled WGS sequence"/>
</dbReference>
<dbReference type="EMBL" id="NJHN03000037">
    <property type="protein sequence ID" value="KAH9421997.1"/>
    <property type="molecule type" value="Genomic_DNA"/>
</dbReference>
<protein>
    <submittedName>
        <fullName evidence="2">Uncharacterized protein</fullName>
    </submittedName>
</protein>
<sequence length="147" mass="17019">MHTKQTELEKKKLLTLVILLVSCQRSQMLSASPETKKERNSTLNSNNFHHLIIWALTTTTNSDGHQSMIQNRQLTYRYIVCSPCNQYEIYGNFNLSFKPEGLLCDCQLEDYHQSTTTTTNSKFNSKSVTFSSQLTTTYQELWNEKHA</sequence>
<keyword evidence="3" id="KW-1185">Reference proteome</keyword>
<evidence type="ECO:0000256" key="1">
    <source>
        <dbReference type="SAM" id="SignalP"/>
    </source>
</evidence>
<feature type="signal peptide" evidence="1">
    <location>
        <begin position="1"/>
        <end position="31"/>
    </location>
</feature>
<reference evidence="2 3" key="1">
    <citation type="journal article" date="2018" name="J. Allergy Clin. Immunol.">
        <title>High-quality assembly of Dermatophagoides pteronyssinus genome and transcriptome reveals a wide range of novel allergens.</title>
        <authorList>
            <person name="Liu X.Y."/>
            <person name="Yang K.Y."/>
            <person name="Wang M.Q."/>
            <person name="Kwok J.S."/>
            <person name="Zeng X."/>
            <person name="Yang Z."/>
            <person name="Xiao X.J."/>
            <person name="Lau C.P."/>
            <person name="Li Y."/>
            <person name="Huang Z.M."/>
            <person name="Ba J.G."/>
            <person name="Yim A.K."/>
            <person name="Ouyang C.Y."/>
            <person name="Ngai S.M."/>
            <person name="Chan T.F."/>
            <person name="Leung E.L."/>
            <person name="Liu L."/>
            <person name="Liu Z.G."/>
            <person name="Tsui S.K."/>
        </authorList>
    </citation>
    <scope>NUCLEOTIDE SEQUENCE [LARGE SCALE GENOMIC DNA]</scope>
    <source>
        <strain evidence="2">Derp</strain>
    </source>
</reference>
<reference evidence="2 3" key="2">
    <citation type="journal article" date="2022" name="Mol. Biol. Evol.">
        <title>Comparative Genomics Reveals Insights into the Divergent Evolution of Astigmatic Mites and Household Pest Adaptations.</title>
        <authorList>
            <person name="Xiong Q."/>
            <person name="Wan A.T."/>
            <person name="Liu X."/>
            <person name="Fung C.S."/>
            <person name="Xiao X."/>
            <person name="Malainual N."/>
            <person name="Hou J."/>
            <person name="Wang L."/>
            <person name="Wang M."/>
            <person name="Yang K.Y."/>
            <person name="Cui Y."/>
            <person name="Leung E.L."/>
            <person name="Nong W."/>
            <person name="Shin S.K."/>
            <person name="Au S.W."/>
            <person name="Jeong K.Y."/>
            <person name="Chew F.T."/>
            <person name="Hui J.H."/>
            <person name="Leung T.F."/>
            <person name="Tungtrongchitr A."/>
            <person name="Zhong N."/>
            <person name="Liu Z."/>
            <person name="Tsui S.K."/>
        </authorList>
    </citation>
    <scope>NUCLEOTIDE SEQUENCE [LARGE SCALE GENOMIC DNA]</scope>
    <source>
        <strain evidence="2">Derp</strain>
    </source>
</reference>
<accession>A0ABQ8JHQ3</accession>
<evidence type="ECO:0000313" key="2">
    <source>
        <dbReference type="EMBL" id="KAH9421997.1"/>
    </source>
</evidence>
<dbReference type="PROSITE" id="PS51257">
    <property type="entry name" value="PROKAR_LIPOPROTEIN"/>
    <property type="match status" value="1"/>
</dbReference>
<evidence type="ECO:0000313" key="3">
    <source>
        <dbReference type="Proteomes" id="UP000887458"/>
    </source>
</evidence>